<dbReference type="GO" id="GO:0005319">
    <property type="term" value="F:lipid transporter activity"/>
    <property type="evidence" value="ECO:0007669"/>
    <property type="project" value="TreeGrafter"/>
</dbReference>
<comment type="caution">
    <text evidence="1">The sequence shown here is derived from an EMBL/GenBank/DDBJ whole genome shotgun (WGS) entry which is preliminary data.</text>
</comment>
<dbReference type="InterPro" id="IPR026082">
    <property type="entry name" value="ABCA"/>
</dbReference>
<dbReference type="GO" id="GO:0140359">
    <property type="term" value="F:ABC-type transporter activity"/>
    <property type="evidence" value="ECO:0007669"/>
    <property type="project" value="InterPro"/>
</dbReference>
<gene>
    <name evidence="1" type="ORF">RND71_005233</name>
</gene>
<dbReference type="AlphaFoldDB" id="A0AAE1STQ7"/>
<name>A0AAE1STQ7_9SOLA</name>
<accession>A0AAE1STQ7</accession>
<reference evidence="1" key="1">
    <citation type="submission" date="2023-12" db="EMBL/GenBank/DDBJ databases">
        <title>Genome assembly of Anisodus tanguticus.</title>
        <authorList>
            <person name="Wang Y.-J."/>
        </authorList>
    </citation>
    <scope>NUCLEOTIDE SEQUENCE</scope>
    <source>
        <strain evidence="1">KB-2021</strain>
        <tissue evidence="1">Leaf</tissue>
    </source>
</reference>
<keyword evidence="2" id="KW-1185">Reference proteome</keyword>
<evidence type="ECO:0000313" key="2">
    <source>
        <dbReference type="Proteomes" id="UP001291623"/>
    </source>
</evidence>
<sequence length="76" mass="8692">MDEAEYLCDRIGIFVDGNFQCLGTTDEKFELPKDEVKISDEFLTVRQAKERFPVQSWGLADTTLEDVFIKVATEAQ</sequence>
<dbReference type="EMBL" id="JAVYJV010000003">
    <property type="protein sequence ID" value="KAK4374556.1"/>
    <property type="molecule type" value="Genomic_DNA"/>
</dbReference>
<dbReference type="PANTHER" id="PTHR19229">
    <property type="entry name" value="ATP-BINDING CASSETTE TRANSPORTER SUBFAMILY A ABCA"/>
    <property type="match status" value="1"/>
</dbReference>
<dbReference type="Proteomes" id="UP001291623">
    <property type="component" value="Unassembled WGS sequence"/>
</dbReference>
<proteinExistence type="predicted"/>
<protein>
    <submittedName>
        <fullName evidence="1">Uncharacterized protein</fullName>
    </submittedName>
</protein>
<organism evidence="1 2">
    <name type="scientific">Anisodus tanguticus</name>
    <dbReference type="NCBI Taxonomy" id="243964"/>
    <lineage>
        <taxon>Eukaryota</taxon>
        <taxon>Viridiplantae</taxon>
        <taxon>Streptophyta</taxon>
        <taxon>Embryophyta</taxon>
        <taxon>Tracheophyta</taxon>
        <taxon>Spermatophyta</taxon>
        <taxon>Magnoliopsida</taxon>
        <taxon>eudicotyledons</taxon>
        <taxon>Gunneridae</taxon>
        <taxon>Pentapetalae</taxon>
        <taxon>asterids</taxon>
        <taxon>lamiids</taxon>
        <taxon>Solanales</taxon>
        <taxon>Solanaceae</taxon>
        <taxon>Solanoideae</taxon>
        <taxon>Hyoscyameae</taxon>
        <taxon>Anisodus</taxon>
    </lineage>
</organism>
<evidence type="ECO:0000313" key="1">
    <source>
        <dbReference type="EMBL" id="KAK4374556.1"/>
    </source>
</evidence>
<dbReference type="GO" id="GO:0016020">
    <property type="term" value="C:membrane"/>
    <property type="evidence" value="ECO:0007669"/>
    <property type="project" value="InterPro"/>
</dbReference>
<dbReference type="PANTHER" id="PTHR19229:SF211">
    <property type="entry name" value="ABC TRANSPORTER A FAMILY MEMBER 7-LIKE ISOFORM X1"/>
    <property type="match status" value="1"/>
</dbReference>